<dbReference type="InterPro" id="IPR010148">
    <property type="entry name" value="CRISPR-assoc_prot_CT1975"/>
</dbReference>
<dbReference type="NCBIfam" id="TIGR01869">
    <property type="entry name" value="casC_Cse4"/>
    <property type="match status" value="1"/>
</dbReference>
<comment type="caution">
    <text evidence="1">The sequence shown here is derived from an EMBL/GenBank/DDBJ whole genome shotgun (WGS) entry which is preliminary data.</text>
</comment>
<proteinExistence type="predicted"/>
<protein>
    <submittedName>
        <fullName evidence="1">CRISPR system Cascade subunit CasC</fullName>
    </submittedName>
</protein>
<evidence type="ECO:0000313" key="2">
    <source>
        <dbReference type="Proteomes" id="UP000523000"/>
    </source>
</evidence>
<name>A0A839QPG1_9MICC</name>
<sequence length="384" mass="41136">MKNLYIDIHALQTLPPNNINRDESGSPKTAIYGGIVRQRVSSQAWKRAIRSDFEESFDAEVLGKRTKNVVTMLANAITAKAPEHADEAQVWAQAALLAAKIKTDAPKKRVAKPKKGEMAPEPEAEQMPVSGYLLFLGVAQANKLADLIISGNGTVAAKDATKVLKADHAVDVALFGRMIADAQDLSVDASAQVAHAISIHEATPEFDYYTAMDDLKRDKGEEAGADMIGTVEFTSSTLYRYATVNINSLHGTLGDADLVAKATAGFVGSFIRSMPTGKQNSFANRTLPDAVVISISHDQPLSWVGAFEEEVHATDGKSRMRVASEVLVQHVKGFDGSYGLKTTRFVSTPNQAAAALAALGSTGSIDDAIGEVDRMVREHLEAAK</sequence>
<dbReference type="RefSeq" id="WP_183513041.1">
    <property type="nucleotide sequence ID" value="NZ_BAABGK010000012.1"/>
</dbReference>
<organism evidence="1 2">
    <name type="scientific">Paeniglutamicibacter cryotolerans</name>
    <dbReference type="NCBI Taxonomy" id="670079"/>
    <lineage>
        <taxon>Bacteria</taxon>
        <taxon>Bacillati</taxon>
        <taxon>Actinomycetota</taxon>
        <taxon>Actinomycetes</taxon>
        <taxon>Micrococcales</taxon>
        <taxon>Micrococcaceae</taxon>
        <taxon>Paeniglutamicibacter</taxon>
    </lineage>
</organism>
<keyword evidence="2" id="KW-1185">Reference proteome</keyword>
<dbReference type="Proteomes" id="UP000523000">
    <property type="component" value="Unassembled WGS sequence"/>
</dbReference>
<dbReference type="EMBL" id="JACHVS010000002">
    <property type="protein sequence ID" value="MBB2997493.1"/>
    <property type="molecule type" value="Genomic_DNA"/>
</dbReference>
<accession>A0A839QPG1</accession>
<dbReference type="AlphaFoldDB" id="A0A839QPG1"/>
<reference evidence="1 2" key="1">
    <citation type="submission" date="2020-08" db="EMBL/GenBank/DDBJ databases">
        <title>Sequencing the genomes of 1000 actinobacteria strains.</title>
        <authorList>
            <person name="Klenk H.-P."/>
        </authorList>
    </citation>
    <scope>NUCLEOTIDE SEQUENCE [LARGE SCALE GENOMIC DNA]</scope>
    <source>
        <strain evidence="1 2">DSM 22826</strain>
    </source>
</reference>
<evidence type="ECO:0000313" key="1">
    <source>
        <dbReference type="EMBL" id="MBB2997493.1"/>
    </source>
</evidence>
<dbReference type="Pfam" id="PF09344">
    <property type="entry name" value="Cas_CT1975"/>
    <property type="match status" value="1"/>
</dbReference>
<gene>
    <name evidence="1" type="ORF">E9229_003740</name>
</gene>